<evidence type="ECO:0000313" key="3">
    <source>
        <dbReference type="EMBL" id="SEJ00270.1"/>
    </source>
</evidence>
<accession>A0A1H6VHS5</accession>
<dbReference type="AlphaFoldDB" id="A0A1H6VHS5"/>
<dbReference type="RefSeq" id="WP_139202423.1">
    <property type="nucleotide sequence ID" value="NZ_FNYC01000004.1"/>
</dbReference>
<evidence type="ECO:0008006" key="5">
    <source>
        <dbReference type="Google" id="ProtNLM"/>
    </source>
</evidence>
<sequence>MGMKGAFFVVGLALLAPVAFAQQQSTKPPMSTSQLQQLQNAQREGAHNAKSMEFANRQADRDALANLAKLRAGLAQSWQQMGLSPEAARRVADSYDPEFAARMHHTSLRGKTDAQVADMLRNAVASNRFLVADQLLIDYQRQKLSLRELAAGDKNESVSGR</sequence>
<keyword evidence="2" id="KW-0732">Signal</keyword>
<name>A0A1H6VHS5_9GAMM</name>
<feature type="region of interest" description="Disordered" evidence="1">
    <location>
        <begin position="27"/>
        <end position="48"/>
    </location>
</feature>
<dbReference type="EMBL" id="FNYC01000004">
    <property type="protein sequence ID" value="SEJ00270.1"/>
    <property type="molecule type" value="Genomic_DNA"/>
</dbReference>
<evidence type="ECO:0000256" key="1">
    <source>
        <dbReference type="SAM" id="MobiDB-lite"/>
    </source>
</evidence>
<feature type="compositionally biased region" description="Polar residues" evidence="1">
    <location>
        <begin position="27"/>
        <end position="42"/>
    </location>
</feature>
<evidence type="ECO:0000313" key="4">
    <source>
        <dbReference type="Proteomes" id="UP000199420"/>
    </source>
</evidence>
<organism evidence="3 4">
    <name type="scientific">Frateuria terrea</name>
    <dbReference type="NCBI Taxonomy" id="529704"/>
    <lineage>
        <taxon>Bacteria</taxon>
        <taxon>Pseudomonadati</taxon>
        <taxon>Pseudomonadota</taxon>
        <taxon>Gammaproteobacteria</taxon>
        <taxon>Lysobacterales</taxon>
        <taxon>Rhodanobacteraceae</taxon>
        <taxon>Frateuria</taxon>
    </lineage>
</organism>
<feature type="chain" id="PRO_5011582073" description="LTXXQ motif family protein" evidence="2">
    <location>
        <begin position="22"/>
        <end position="161"/>
    </location>
</feature>
<keyword evidence="4" id="KW-1185">Reference proteome</keyword>
<feature type="signal peptide" evidence="2">
    <location>
        <begin position="1"/>
        <end position="21"/>
    </location>
</feature>
<dbReference type="OrthoDB" id="5959638at2"/>
<protein>
    <recommendedName>
        <fullName evidence="5">LTXXQ motif family protein</fullName>
    </recommendedName>
</protein>
<proteinExistence type="predicted"/>
<gene>
    <name evidence="3" type="ORF">SAMN04487997_2158</name>
</gene>
<evidence type="ECO:0000256" key="2">
    <source>
        <dbReference type="SAM" id="SignalP"/>
    </source>
</evidence>
<reference evidence="3 4" key="1">
    <citation type="submission" date="2016-10" db="EMBL/GenBank/DDBJ databases">
        <authorList>
            <person name="de Groot N.N."/>
        </authorList>
    </citation>
    <scope>NUCLEOTIDE SEQUENCE [LARGE SCALE GENOMIC DNA]</scope>
    <source>
        <strain evidence="3 4">DSM 26515</strain>
    </source>
</reference>
<dbReference type="Proteomes" id="UP000199420">
    <property type="component" value="Unassembled WGS sequence"/>
</dbReference>